<dbReference type="EMBL" id="PDUD01000033">
    <property type="protein sequence ID" value="PHN03310.1"/>
    <property type="molecule type" value="Genomic_DNA"/>
</dbReference>
<dbReference type="AlphaFoldDB" id="A0A2D0N4J1"/>
<proteinExistence type="predicted"/>
<keyword evidence="2" id="KW-1185">Reference proteome</keyword>
<evidence type="ECO:0000313" key="1">
    <source>
        <dbReference type="EMBL" id="PHN03310.1"/>
    </source>
</evidence>
<reference evidence="1 2" key="1">
    <citation type="submission" date="2017-10" db="EMBL/GenBank/DDBJ databases">
        <title>The draft genome sequence of Lewinella nigricans NBRC 102662.</title>
        <authorList>
            <person name="Wang K."/>
        </authorList>
    </citation>
    <scope>NUCLEOTIDE SEQUENCE [LARGE SCALE GENOMIC DNA]</scope>
    <source>
        <strain evidence="1 2">NBRC 102662</strain>
    </source>
</reference>
<sequence length="63" mass="6895">MNTFGVLARRITATVAAKHFYDLEYRRIIAPVLAHLPAKVARHLAVLALLDMIVIDGVAVIAD</sequence>
<comment type="caution">
    <text evidence="1">The sequence shown here is derived from an EMBL/GenBank/DDBJ whole genome shotgun (WGS) entry which is preliminary data.</text>
</comment>
<gene>
    <name evidence="1" type="ORF">CRP01_28370</name>
</gene>
<accession>A0A2D0N4J1</accession>
<evidence type="ECO:0000313" key="2">
    <source>
        <dbReference type="Proteomes" id="UP000223913"/>
    </source>
</evidence>
<protein>
    <submittedName>
        <fullName evidence="1">Uncharacterized protein</fullName>
    </submittedName>
</protein>
<name>A0A2D0N4J1_FLAN2</name>
<dbReference type="Proteomes" id="UP000223913">
    <property type="component" value="Unassembled WGS sequence"/>
</dbReference>
<organism evidence="1 2">
    <name type="scientific">Flavilitoribacter nigricans (strain ATCC 23147 / DSM 23189 / NBRC 102662 / NCIMB 1420 / SS-2)</name>
    <name type="common">Lewinella nigricans</name>
    <dbReference type="NCBI Taxonomy" id="1122177"/>
    <lineage>
        <taxon>Bacteria</taxon>
        <taxon>Pseudomonadati</taxon>
        <taxon>Bacteroidota</taxon>
        <taxon>Saprospiria</taxon>
        <taxon>Saprospirales</taxon>
        <taxon>Lewinellaceae</taxon>
        <taxon>Flavilitoribacter</taxon>
    </lineage>
</organism>